<comment type="subcellular location">
    <subcellularLocation>
        <location evidence="1">Membrane</location>
        <topology evidence="1">Multi-pass membrane protein</topology>
    </subcellularLocation>
</comment>
<dbReference type="GO" id="GO:0033573">
    <property type="term" value="C:high-affinity iron permease complex"/>
    <property type="evidence" value="ECO:0007669"/>
    <property type="project" value="InterPro"/>
</dbReference>
<protein>
    <submittedName>
        <fullName evidence="7">FTR1 family iron permease</fullName>
    </submittedName>
</protein>
<evidence type="ECO:0000256" key="4">
    <source>
        <dbReference type="ARBA" id="ARBA00022989"/>
    </source>
</evidence>
<proteinExistence type="inferred from homology"/>
<sequence length="432" mass="47869">MYITQNKKHTFAAILFALSFIFIPVSGLYAANDEEVLDSWTGIVKKMEVHLNNAYDLYTQGKSKEAYDEVNVAYFRFYESKGMEKITMGYLSGARKTTVENAFYEYRRNVYSDKDSEMVKAHKDKLIAMLYHDAAELDGTLDESGSETANTAQSAVVATFISCFVLVLREGLEAILVIAAIIAYLVKTGKKKYIMSVYVGALGGILVSILLAFLFGAVAGAQSGIAQEVFEGIGMFVAVIVLFYVSNWMLSKSETEAWERYIHKKVEASVSTGNKWVLIFAAFIAVAREGAELILFFQGVPIHGTSGRNAMILAIVLSAIVLIAVFLVFRFLTVRLPLKPFFLVTSILMYAMCFSFTGKGVSELQAAGVVNKTVIPWMGFEMDFLGIYATYESLIPQIIVLAVIITMSVVYAKKNKQQRAQIEAEKAKIGQK</sequence>
<organism evidence="7 8">
    <name type="scientific">Treponema vincentii</name>
    <dbReference type="NCBI Taxonomy" id="69710"/>
    <lineage>
        <taxon>Bacteria</taxon>
        <taxon>Pseudomonadati</taxon>
        <taxon>Spirochaetota</taxon>
        <taxon>Spirochaetia</taxon>
        <taxon>Spirochaetales</taxon>
        <taxon>Treponemataceae</taxon>
        <taxon>Treponema</taxon>
    </lineage>
</organism>
<keyword evidence="3 6" id="KW-0812">Transmembrane</keyword>
<dbReference type="InterPro" id="IPR004923">
    <property type="entry name" value="FTR1/Fip1/EfeU"/>
</dbReference>
<feature type="transmembrane region" description="Helical" evidence="6">
    <location>
        <begin position="310"/>
        <end position="329"/>
    </location>
</feature>
<dbReference type="Proteomes" id="UP000464374">
    <property type="component" value="Chromosome"/>
</dbReference>
<name>A0A6P1XZP9_9SPIR</name>
<dbReference type="PANTHER" id="PTHR31632:SF2">
    <property type="entry name" value="PLASMA MEMBRANE IRON PERMEASE"/>
    <property type="match status" value="1"/>
</dbReference>
<evidence type="ECO:0000256" key="3">
    <source>
        <dbReference type="ARBA" id="ARBA00022692"/>
    </source>
</evidence>
<accession>A0A6P1XZP9</accession>
<evidence type="ECO:0000313" key="8">
    <source>
        <dbReference type="Proteomes" id="UP000464374"/>
    </source>
</evidence>
<evidence type="ECO:0000256" key="1">
    <source>
        <dbReference type="ARBA" id="ARBA00004141"/>
    </source>
</evidence>
<gene>
    <name evidence="7" type="ORF">GWP43_04025</name>
</gene>
<evidence type="ECO:0000256" key="2">
    <source>
        <dbReference type="ARBA" id="ARBA00008333"/>
    </source>
</evidence>
<evidence type="ECO:0000256" key="6">
    <source>
        <dbReference type="SAM" id="Phobius"/>
    </source>
</evidence>
<feature type="transmembrane region" description="Helical" evidence="6">
    <location>
        <begin position="233"/>
        <end position="250"/>
    </location>
</feature>
<dbReference type="GO" id="GO:0015093">
    <property type="term" value="F:ferrous iron transmembrane transporter activity"/>
    <property type="evidence" value="ECO:0007669"/>
    <property type="project" value="TreeGrafter"/>
</dbReference>
<evidence type="ECO:0000313" key="7">
    <source>
        <dbReference type="EMBL" id="QHX42754.1"/>
    </source>
</evidence>
<feature type="transmembrane region" description="Helical" evidence="6">
    <location>
        <begin position="276"/>
        <end position="298"/>
    </location>
</feature>
<dbReference type="AlphaFoldDB" id="A0A6P1XZP9"/>
<keyword evidence="4 6" id="KW-1133">Transmembrane helix</keyword>
<comment type="similarity">
    <text evidence="2">Belongs to the oxidase-dependent Fe transporter (OFeT) (TC 9.A.10.1) family.</text>
</comment>
<evidence type="ECO:0000256" key="5">
    <source>
        <dbReference type="ARBA" id="ARBA00023136"/>
    </source>
</evidence>
<dbReference type="Pfam" id="PF03239">
    <property type="entry name" value="FTR1"/>
    <property type="match status" value="1"/>
</dbReference>
<dbReference type="PANTHER" id="PTHR31632">
    <property type="entry name" value="IRON TRANSPORTER FTH1"/>
    <property type="match status" value="1"/>
</dbReference>
<feature type="transmembrane region" description="Helical" evidence="6">
    <location>
        <begin position="156"/>
        <end position="185"/>
    </location>
</feature>
<keyword evidence="5 6" id="KW-0472">Membrane</keyword>
<feature type="transmembrane region" description="Helical" evidence="6">
    <location>
        <begin position="341"/>
        <end position="358"/>
    </location>
</feature>
<feature type="transmembrane region" description="Helical" evidence="6">
    <location>
        <begin position="197"/>
        <end position="221"/>
    </location>
</feature>
<dbReference type="KEGG" id="trz:GWP43_04025"/>
<feature type="transmembrane region" description="Helical" evidence="6">
    <location>
        <begin position="394"/>
        <end position="412"/>
    </location>
</feature>
<dbReference type="RefSeq" id="WP_162662892.1">
    <property type="nucleotide sequence ID" value="NZ_CP048020.1"/>
</dbReference>
<dbReference type="EMBL" id="CP048020">
    <property type="protein sequence ID" value="QHX42754.1"/>
    <property type="molecule type" value="Genomic_DNA"/>
</dbReference>
<reference evidence="7 8" key="1">
    <citation type="submission" date="2020-01" db="EMBL/GenBank/DDBJ databases">
        <title>Complete genome sequence of a human oral phylogroup 1 Treponema sp. strain ATCC 700766, originally isolated from periodontitis dental plaque.</title>
        <authorList>
            <person name="Chan Y."/>
            <person name="Huo Y.-B."/>
            <person name="Yu X.-L."/>
            <person name="Zeng H."/>
            <person name="Leung W.-K."/>
            <person name="Watt R.M."/>
        </authorList>
    </citation>
    <scope>NUCLEOTIDE SEQUENCE [LARGE SCALE GENOMIC DNA]</scope>
    <source>
        <strain evidence="7 8">OMZ 804</strain>
    </source>
</reference>